<keyword evidence="11" id="KW-1185">Reference proteome</keyword>
<dbReference type="Pfam" id="PF08511">
    <property type="entry name" value="COQ9"/>
    <property type="match status" value="1"/>
</dbReference>
<dbReference type="Gene3D" id="1.10.357.10">
    <property type="entry name" value="Tetracycline Repressor, domain 2"/>
    <property type="match status" value="1"/>
</dbReference>
<feature type="domain" description="COQ9 C-terminal" evidence="9">
    <location>
        <begin position="165"/>
        <end position="240"/>
    </location>
</feature>
<evidence type="ECO:0000256" key="5">
    <source>
        <dbReference type="ARBA" id="ARBA00022946"/>
    </source>
</evidence>
<dbReference type="RefSeq" id="XP_040723870.1">
    <property type="nucleotide sequence ID" value="XM_040872542.1"/>
</dbReference>
<gene>
    <name evidence="10" type="ORF">BCR37DRAFT_95859</name>
</gene>
<evidence type="ECO:0000256" key="3">
    <source>
        <dbReference type="ARBA" id="ARBA00010766"/>
    </source>
</evidence>
<dbReference type="UniPathway" id="UPA00232"/>
<dbReference type="PANTHER" id="PTHR21427:SF19">
    <property type="entry name" value="UBIQUINONE BIOSYNTHESIS PROTEIN COQ9, MITOCHONDRIAL"/>
    <property type="match status" value="1"/>
</dbReference>
<dbReference type="InterPro" id="IPR012762">
    <property type="entry name" value="Ubiq_biosynth_COQ9"/>
</dbReference>
<comment type="caution">
    <text evidence="10">The sequence shown here is derived from an EMBL/GenBank/DDBJ whole genome shotgun (WGS) entry which is preliminary data.</text>
</comment>
<comment type="similarity">
    <text evidence="3 8">Belongs to the COQ9 family.</text>
</comment>
<evidence type="ECO:0000256" key="7">
    <source>
        <dbReference type="ARBA" id="ARBA00023128"/>
    </source>
</evidence>
<dbReference type="EMBL" id="MCFI01000015">
    <property type="protein sequence ID" value="ORY79499.1"/>
    <property type="molecule type" value="Genomic_DNA"/>
</dbReference>
<dbReference type="NCBIfam" id="TIGR02396">
    <property type="entry name" value="diverge_rpsU"/>
    <property type="match status" value="1"/>
</dbReference>
<name>A0A1Y2F6L9_PROLT</name>
<reference evidence="10 11" key="1">
    <citation type="submission" date="2016-07" db="EMBL/GenBank/DDBJ databases">
        <title>Pervasive Adenine N6-methylation of Active Genes in Fungi.</title>
        <authorList>
            <consortium name="DOE Joint Genome Institute"/>
            <person name="Mondo S.J."/>
            <person name="Dannebaum R.O."/>
            <person name="Kuo R.C."/>
            <person name="Labutti K."/>
            <person name="Haridas S."/>
            <person name="Kuo A."/>
            <person name="Salamov A."/>
            <person name="Ahrendt S.R."/>
            <person name="Lipzen A."/>
            <person name="Sullivan W."/>
            <person name="Andreopoulos W.B."/>
            <person name="Clum A."/>
            <person name="Lindquist E."/>
            <person name="Daum C."/>
            <person name="Ramamoorthy G.K."/>
            <person name="Gryganskyi A."/>
            <person name="Culley D."/>
            <person name="Magnuson J.K."/>
            <person name="James T.Y."/>
            <person name="O'Malley M.A."/>
            <person name="Stajich J.E."/>
            <person name="Spatafora J.W."/>
            <person name="Visel A."/>
            <person name="Grigoriev I.V."/>
        </authorList>
    </citation>
    <scope>NUCLEOTIDE SEQUENCE [LARGE SCALE GENOMIC DNA]</scope>
    <source>
        <strain evidence="10 11">12-1054</strain>
    </source>
</reference>
<dbReference type="FunFam" id="1.10.357.10:FF:000004">
    <property type="entry name" value="Ubiquinone biosynthesis protein COQ9, mitochondrial"/>
    <property type="match status" value="1"/>
</dbReference>
<evidence type="ECO:0000313" key="11">
    <source>
        <dbReference type="Proteomes" id="UP000193685"/>
    </source>
</evidence>
<dbReference type="STRING" id="56484.A0A1Y2F6L9"/>
<accession>A0A1Y2F6L9</accession>
<dbReference type="OrthoDB" id="619536at2759"/>
<dbReference type="OMA" id="CAGFGWN"/>
<dbReference type="AlphaFoldDB" id="A0A1Y2F6L9"/>
<dbReference type="PANTHER" id="PTHR21427">
    <property type="entry name" value="UBIQUINONE BIOSYNTHESIS PROTEIN COQ9, MITOCHONDRIAL"/>
    <property type="match status" value="1"/>
</dbReference>
<comment type="pathway">
    <text evidence="2 8">Cofactor biosynthesis; ubiquinone biosynthesis.</text>
</comment>
<keyword evidence="6 8" id="KW-0446">Lipid-binding</keyword>
<dbReference type="InterPro" id="IPR013718">
    <property type="entry name" value="COQ9_C"/>
</dbReference>
<evidence type="ECO:0000313" key="10">
    <source>
        <dbReference type="EMBL" id="ORY79499.1"/>
    </source>
</evidence>
<evidence type="ECO:0000256" key="1">
    <source>
        <dbReference type="ARBA" id="ARBA00004173"/>
    </source>
</evidence>
<keyword evidence="5" id="KW-0809">Transit peptide</keyword>
<dbReference type="GO" id="GO:0006744">
    <property type="term" value="P:ubiquinone biosynthetic process"/>
    <property type="evidence" value="ECO:0007669"/>
    <property type="project" value="UniProtKB-UniRule"/>
</dbReference>
<comment type="subcellular location">
    <subcellularLocation>
        <location evidence="1 8">Mitochondrion</location>
    </subcellularLocation>
</comment>
<protein>
    <recommendedName>
        <fullName evidence="8">Ubiquinone biosynthesis protein</fullName>
    </recommendedName>
</protein>
<proteinExistence type="inferred from homology"/>
<evidence type="ECO:0000256" key="6">
    <source>
        <dbReference type="ARBA" id="ARBA00023121"/>
    </source>
</evidence>
<dbReference type="GO" id="GO:0005743">
    <property type="term" value="C:mitochondrial inner membrane"/>
    <property type="evidence" value="ECO:0007669"/>
    <property type="project" value="TreeGrafter"/>
</dbReference>
<sequence length="269" mass="29954">MTLAYKFSSICTCSLNARPLFAAPKKGLTAYSLRNSARINFFHTDEHPSEELYNPTEQTILQAAMKHVPEHGFSLAAISQGALDTGHLDITRNLFPAGAYDLVRYFQTQERLKLKDAFSGVQVDKEIKGTGPRIEALVKLRLAGNLPVRSQLQEMLAVMAIPSNIPASLSQLHDLSDEIWHLASTQEEATKSANMNWYTKRASLSTVYATTEIFMAQDSSPDCVDTHAFLKRRLNDLRMVGGSISEVSEFVGFQLWQARNILASKGLKF</sequence>
<evidence type="ECO:0000259" key="9">
    <source>
        <dbReference type="Pfam" id="PF08511"/>
    </source>
</evidence>
<evidence type="ECO:0000256" key="2">
    <source>
        <dbReference type="ARBA" id="ARBA00004749"/>
    </source>
</evidence>
<dbReference type="GeneID" id="63789141"/>
<comment type="function">
    <text evidence="8">Membrane-associated protein that warps the membrane surface to access and bind aromatic isoprenes with high specificity, including ubiquinone (CoQ) isoprene intermediates and presents them directly to Coq7, therefore facilitating the Coq7-mediated hydroxylase step. Participates in the biosynthesis of coenzyme Q, also named ubiquinone, an essential lipid-soluble electron transporter for aerobic cellular respiration.</text>
</comment>
<keyword evidence="4 8" id="KW-0831">Ubiquinone biosynthesis</keyword>
<evidence type="ECO:0000256" key="8">
    <source>
        <dbReference type="RuleBase" id="RU366063"/>
    </source>
</evidence>
<dbReference type="GO" id="GO:0008289">
    <property type="term" value="F:lipid binding"/>
    <property type="evidence" value="ECO:0007669"/>
    <property type="project" value="UniProtKB-UniRule"/>
</dbReference>
<keyword evidence="7 8" id="KW-0496">Mitochondrion</keyword>
<organism evidence="10 11">
    <name type="scientific">Protomyces lactucae-debilis</name>
    <dbReference type="NCBI Taxonomy" id="2754530"/>
    <lineage>
        <taxon>Eukaryota</taxon>
        <taxon>Fungi</taxon>
        <taxon>Dikarya</taxon>
        <taxon>Ascomycota</taxon>
        <taxon>Taphrinomycotina</taxon>
        <taxon>Taphrinomycetes</taxon>
        <taxon>Taphrinales</taxon>
        <taxon>Protomycetaceae</taxon>
        <taxon>Protomyces</taxon>
    </lineage>
</organism>
<evidence type="ECO:0000256" key="4">
    <source>
        <dbReference type="ARBA" id="ARBA00022688"/>
    </source>
</evidence>
<dbReference type="Proteomes" id="UP000193685">
    <property type="component" value="Unassembled WGS sequence"/>
</dbReference>